<gene>
    <name evidence="9" type="ORF">PoMZ_06064</name>
</gene>
<dbReference type="GO" id="GO:0140107">
    <property type="term" value="F:high-affinity potassium ion transmembrane transporter activity"/>
    <property type="evidence" value="ECO:0007669"/>
    <property type="project" value="TreeGrafter"/>
</dbReference>
<dbReference type="AlphaFoldDB" id="A0A4V1C7S1"/>
<evidence type="ECO:0000256" key="2">
    <source>
        <dbReference type="ARBA" id="ARBA00022448"/>
    </source>
</evidence>
<feature type="region of interest" description="Disordered" evidence="7">
    <location>
        <begin position="162"/>
        <end position="217"/>
    </location>
</feature>
<reference evidence="9 10" key="1">
    <citation type="journal article" date="2019" name="Mol. Biol. Evol.">
        <title>Blast fungal genomes show frequent chromosomal changes, gene gains and losses, and effector gene turnover.</title>
        <authorList>
            <person name="Gomez Luciano L.B."/>
            <person name="Jason Tsai I."/>
            <person name="Chuma I."/>
            <person name="Tosa Y."/>
            <person name="Chen Y.H."/>
            <person name="Li J.Y."/>
            <person name="Li M.Y."/>
            <person name="Jade Lu M.Y."/>
            <person name="Nakayashiki H."/>
            <person name="Li W.H."/>
        </authorList>
    </citation>
    <scope>NUCLEOTIDE SEQUENCE [LARGE SCALE GENOMIC DNA]</scope>
    <source>
        <strain evidence="9">MZ5-1-6</strain>
    </source>
</reference>
<feature type="transmembrane region" description="Helical" evidence="8">
    <location>
        <begin position="147"/>
        <end position="167"/>
    </location>
</feature>
<dbReference type="GO" id="GO:0005886">
    <property type="term" value="C:plasma membrane"/>
    <property type="evidence" value="ECO:0007669"/>
    <property type="project" value="TreeGrafter"/>
</dbReference>
<feature type="transmembrane region" description="Helical" evidence="8">
    <location>
        <begin position="360"/>
        <end position="381"/>
    </location>
</feature>
<proteinExistence type="predicted"/>
<evidence type="ECO:0000256" key="8">
    <source>
        <dbReference type="SAM" id="Phobius"/>
    </source>
</evidence>
<feature type="transmembrane region" description="Helical" evidence="8">
    <location>
        <begin position="393"/>
        <end position="413"/>
    </location>
</feature>
<dbReference type="InterPro" id="IPR003445">
    <property type="entry name" value="Cat_transpt"/>
</dbReference>
<name>A0A4V1C7S1_PYROR</name>
<dbReference type="Proteomes" id="UP000294847">
    <property type="component" value="Chromosome 6"/>
</dbReference>
<evidence type="ECO:0000256" key="3">
    <source>
        <dbReference type="ARBA" id="ARBA00022692"/>
    </source>
</evidence>
<dbReference type="VEuPathDB" id="FungiDB:M_BR32_EuGene_00126181"/>
<feature type="compositionally biased region" description="Basic and acidic residues" evidence="7">
    <location>
        <begin position="175"/>
        <end position="202"/>
    </location>
</feature>
<evidence type="ECO:0000256" key="4">
    <source>
        <dbReference type="ARBA" id="ARBA00022989"/>
    </source>
</evidence>
<feature type="transmembrane region" description="Helical" evidence="8">
    <location>
        <begin position="66"/>
        <end position="87"/>
    </location>
</feature>
<keyword evidence="3 8" id="KW-0812">Transmembrane</keyword>
<evidence type="ECO:0000313" key="9">
    <source>
        <dbReference type="EMBL" id="QBZ64368.1"/>
    </source>
</evidence>
<keyword evidence="6 8" id="KW-0472">Membrane</keyword>
<evidence type="ECO:0000256" key="6">
    <source>
        <dbReference type="ARBA" id="ARBA00023136"/>
    </source>
</evidence>
<evidence type="ECO:0000256" key="1">
    <source>
        <dbReference type="ARBA" id="ARBA00004141"/>
    </source>
</evidence>
<dbReference type="GO" id="GO:1990573">
    <property type="term" value="P:potassium ion import across plasma membrane"/>
    <property type="evidence" value="ECO:0007669"/>
    <property type="project" value="TreeGrafter"/>
</dbReference>
<feature type="transmembrane region" description="Helical" evidence="8">
    <location>
        <begin position="322"/>
        <end position="348"/>
    </location>
</feature>
<dbReference type="Pfam" id="PF02386">
    <property type="entry name" value="TrkH"/>
    <property type="match status" value="1"/>
</dbReference>
<dbReference type="InterPro" id="IPR051143">
    <property type="entry name" value="TrkH_K-transport"/>
</dbReference>
<dbReference type="PANTHER" id="PTHR31064:SF37">
    <property type="entry name" value="TRANSPORTER, PUTATIVE (EUROFUNG)-RELATED"/>
    <property type="match status" value="1"/>
</dbReference>
<sequence>MGEGSDSDGFFNRLQLQDRWAGIYRTIKPYLPPINFITVHHAYFIFVGLIISAIFFALADREEFKTLSFVDSWFLIMSAFTGSGLNTVNLSELVVAQQAILFVMMVIGSPVLVSLFTIWFRFRIFEKRFDRIVEAERERRRRKRATGAMLGMAGAMAGLPVMSTFGAGPRTKPQSPEERAKNDAFELSKPKSPRPGDVERLQAESPKLSPTTNPNTMAMHPQVAAMHTNFQENDAASLPPSPRPAPPSGQSYRHRQPLSPLGRPATATAKNGTTEAGGETGFDFRTFVHKHKHSIGRNGQFFDLDDDQREYLGGVEYRALKLLFVIVAIYFVVLQILGAITLGAWLAVHGRAATAVNAQDPWWSGIFLAISSFNNCGLTLLDAGLTAFVDDAFVLTVVTLLSFAGNAAFPAFIRGTIFLARLFFKHIIARHGPASDEYGEWEEAFDFILKYPRRLFMLMFPSKANLAFVSFFSTVVVVNWIGLLVLGLGNSVLEAFPLAKRVGVALFQATTTPSGGFAVFSISGLWFDAQVLLLIVMYLAAYPEIIVMRNSNVYEERSLGLYSTAEAAKQDEEEDAADEAAAAGMTFIVPQLSTNSMSHASGISAKHGIATTTVKTLAQVGRRGTAFVGKQLQQRMSDFQGVGIDNAAARRRSQAAASLPVIVGIKRSKTIDFEPPPAAAAASDGSVSLVSQHLRGQLAHDVWSIALALFLITIIETSHSIFDPRTFSVFNFLFEIVSGYTNIGISVGLPDQSYSFSGGWYTGSKVVMVFMMIRGRHRGLPVALDHSVKLPGWDDVAREEQDAEIRRSLSVARASMENNGQQVLY</sequence>
<keyword evidence="2" id="KW-0813">Transport</keyword>
<evidence type="ECO:0000256" key="7">
    <source>
        <dbReference type="SAM" id="MobiDB-lite"/>
    </source>
</evidence>
<keyword evidence="5" id="KW-0406">Ion transport</keyword>
<keyword evidence="4 8" id="KW-1133">Transmembrane helix</keyword>
<feature type="transmembrane region" description="Helical" evidence="8">
    <location>
        <begin position="41"/>
        <end position="59"/>
    </location>
</feature>
<feature type="transmembrane region" description="Helical" evidence="8">
    <location>
        <begin position="464"/>
        <end position="488"/>
    </location>
</feature>
<evidence type="ECO:0000313" key="10">
    <source>
        <dbReference type="Proteomes" id="UP000294847"/>
    </source>
</evidence>
<accession>A0A4V1C7S1</accession>
<comment type="subcellular location">
    <subcellularLocation>
        <location evidence="1">Membrane</location>
        <topology evidence="1">Multi-pass membrane protein</topology>
    </subcellularLocation>
</comment>
<feature type="region of interest" description="Disordered" evidence="7">
    <location>
        <begin position="233"/>
        <end position="278"/>
    </location>
</feature>
<dbReference type="GO" id="GO:0030007">
    <property type="term" value="P:intracellular potassium ion homeostasis"/>
    <property type="evidence" value="ECO:0007669"/>
    <property type="project" value="TreeGrafter"/>
</dbReference>
<protein>
    <submittedName>
        <fullName evidence="9">Uncharacterized protein</fullName>
    </submittedName>
</protein>
<dbReference type="PANTHER" id="PTHR31064">
    <property type="entry name" value="POTASSIUM TRANSPORT PROTEIN DDB_G0292412-RELATED"/>
    <property type="match status" value="1"/>
</dbReference>
<evidence type="ECO:0000256" key="5">
    <source>
        <dbReference type="ARBA" id="ARBA00023065"/>
    </source>
</evidence>
<dbReference type="EMBL" id="CP034209">
    <property type="protein sequence ID" value="QBZ64368.1"/>
    <property type="molecule type" value="Genomic_DNA"/>
</dbReference>
<organism evidence="9 10">
    <name type="scientific">Pyricularia oryzae</name>
    <name type="common">Rice blast fungus</name>
    <name type="synonym">Magnaporthe oryzae</name>
    <dbReference type="NCBI Taxonomy" id="318829"/>
    <lineage>
        <taxon>Eukaryota</taxon>
        <taxon>Fungi</taxon>
        <taxon>Dikarya</taxon>
        <taxon>Ascomycota</taxon>
        <taxon>Pezizomycotina</taxon>
        <taxon>Sordariomycetes</taxon>
        <taxon>Sordariomycetidae</taxon>
        <taxon>Magnaporthales</taxon>
        <taxon>Pyriculariaceae</taxon>
        <taxon>Pyricularia</taxon>
    </lineage>
</organism>
<feature type="transmembrane region" description="Helical" evidence="8">
    <location>
        <begin position="99"/>
        <end position="122"/>
    </location>
</feature>